<dbReference type="Pfam" id="PF00107">
    <property type="entry name" value="ADH_zinc_N"/>
    <property type="match status" value="1"/>
</dbReference>
<comment type="caution">
    <text evidence="8">The sequence shown here is derived from an EMBL/GenBank/DDBJ whole genome shotgun (WGS) entry which is preliminary data.</text>
</comment>
<dbReference type="GO" id="GO:0005737">
    <property type="term" value="C:cytoplasm"/>
    <property type="evidence" value="ECO:0007669"/>
    <property type="project" value="TreeGrafter"/>
</dbReference>
<evidence type="ECO:0000313" key="9">
    <source>
        <dbReference type="Proteomes" id="UP000007978"/>
    </source>
</evidence>
<evidence type="ECO:0000256" key="4">
    <source>
        <dbReference type="ARBA" id="ARBA00022833"/>
    </source>
</evidence>
<name>K3VDX7_FUSPC</name>
<feature type="compositionally biased region" description="Polar residues" evidence="6">
    <location>
        <begin position="246"/>
        <end position="270"/>
    </location>
</feature>
<keyword evidence="3" id="KW-0479">Metal-binding</keyword>
<proteinExistence type="inferred from homology"/>
<organism evidence="8 9">
    <name type="scientific">Fusarium pseudograminearum (strain CS3096)</name>
    <name type="common">Wheat and barley crown-rot fungus</name>
    <dbReference type="NCBI Taxonomy" id="1028729"/>
    <lineage>
        <taxon>Eukaryota</taxon>
        <taxon>Fungi</taxon>
        <taxon>Dikarya</taxon>
        <taxon>Ascomycota</taxon>
        <taxon>Pezizomycotina</taxon>
        <taxon>Sordariomycetes</taxon>
        <taxon>Hypocreomycetidae</taxon>
        <taxon>Hypocreales</taxon>
        <taxon>Nectriaceae</taxon>
        <taxon>Fusarium</taxon>
    </lineage>
</organism>
<dbReference type="PANTHER" id="PTHR42940">
    <property type="entry name" value="ALCOHOL DEHYDROGENASE 1-RELATED"/>
    <property type="match status" value="1"/>
</dbReference>
<dbReference type="Gene3D" id="3.40.50.720">
    <property type="entry name" value="NAD(P)-binding Rossmann-like Domain"/>
    <property type="match status" value="1"/>
</dbReference>
<dbReference type="InterPro" id="IPR013149">
    <property type="entry name" value="ADH-like_C"/>
</dbReference>
<dbReference type="RefSeq" id="XP_009259194.1">
    <property type="nucleotide sequence ID" value="XM_009260919.1"/>
</dbReference>
<dbReference type="OrthoDB" id="1879366at2759"/>
<evidence type="ECO:0000256" key="5">
    <source>
        <dbReference type="ARBA" id="ARBA00023002"/>
    </source>
</evidence>
<dbReference type="GeneID" id="20366419"/>
<dbReference type="SMART" id="SM00829">
    <property type="entry name" value="PKS_ER"/>
    <property type="match status" value="1"/>
</dbReference>
<comment type="similarity">
    <text evidence="2">Belongs to the zinc-containing alcohol dehydrogenase family.</text>
</comment>
<evidence type="ECO:0000256" key="2">
    <source>
        <dbReference type="ARBA" id="ARBA00008072"/>
    </source>
</evidence>
<dbReference type="InterPro" id="IPR036291">
    <property type="entry name" value="NAD(P)-bd_dom_sf"/>
</dbReference>
<feature type="region of interest" description="Disordered" evidence="6">
    <location>
        <begin position="233"/>
        <end position="270"/>
    </location>
</feature>
<dbReference type="SUPFAM" id="SSF50129">
    <property type="entry name" value="GroES-like"/>
    <property type="match status" value="1"/>
</dbReference>
<evidence type="ECO:0000256" key="3">
    <source>
        <dbReference type="ARBA" id="ARBA00022723"/>
    </source>
</evidence>
<keyword evidence="4" id="KW-0862">Zinc</keyword>
<sequence>MRTIPPRKTNYTFEYHTHGQTMDIGYSTWVSHYPTNNTIEGWRPINELLVPSTDLTILAIAPNGVRHYQPNDDPVFGASYQRDGFFLPDKYISPIGCIDRHAICNPNNGKYTHLMDKRGAIKNATDGQLGLNHAQFVAIQRLRLVLLESSSFRDAVWTRTQGFLQAQERVAGSAGLALPSNQWEIEMAALFDDTLVNLQYHVMEYVAGSSIPGNFETIKVWENMDTVNLWDNTSDTDKYPPPHLSHISQPAKQPTVAKQSPTSKQDTMSSTQHAWVVVEHGTPLQKIEIPIPEPTGTEILIRVTHCGVCHSDLHFWEGFYDLGGGKRMYAKDRGAKLPRALGHEILGTVAKLGPDADQAVPIGASRVVYPWVIRGVFSNGGFAQYVTVPHARYLVDYGNANPSTDCTFGCSGLTVLSSIQKLMPLKPEEPVLLVGAGGLGLACISMPHALGHKKIVTADISPEKLQAALEAGATAVVDSKAGEDPAKAAIQVAGGPFSGAIDFVCNKQTAEFALASVGKGGKVVTVGIMGGETAISLVPFTFGSKSLLGIITGTPQHLRDVSKIVQSGKLKAIPITEFPWDQANDALQRIYEGKVTGRFVLIH</sequence>
<gene>
    <name evidence="8" type="ORF">FPSE_07801</name>
</gene>
<reference evidence="8 9" key="1">
    <citation type="journal article" date="2012" name="PLoS Pathog.">
        <title>Comparative pathogenomics reveals horizontally acquired novel virulence genes in fungi infecting cereal hosts.</title>
        <authorList>
            <person name="Gardiner D.M."/>
            <person name="McDonald M.C."/>
            <person name="Covarelli L."/>
            <person name="Solomon P.S."/>
            <person name="Rusu A.G."/>
            <person name="Marshall M."/>
            <person name="Kazan K."/>
            <person name="Chakraborty S."/>
            <person name="McDonald B.A."/>
            <person name="Manners J.M."/>
        </authorList>
    </citation>
    <scope>NUCLEOTIDE SEQUENCE [LARGE SCALE GENOMIC DNA]</scope>
    <source>
        <strain evidence="8 9">CS3096</strain>
    </source>
</reference>
<dbReference type="InterPro" id="IPR013154">
    <property type="entry name" value="ADH-like_N"/>
</dbReference>
<dbReference type="EMBL" id="AFNW01000272">
    <property type="protein sequence ID" value="EKJ72014.1"/>
    <property type="molecule type" value="Genomic_DNA"/>
</dbReference>
<dbReference type="InterPro" id="IPR011032">
    <property type="entry name" value="GroES-like_sf"/>
</dbReference>
<accession>K3VDX7</accession>
<dbReference type="Pfam" id="PF08240">
    <property type="entry name" value="ADH_N"/>
    <property type="match status" value="1"/>
</dbReference>
<dbReference type="KEGG" id="fpu:FPSE_07801"/>
<dbReference type="SUPFAM" id="SSF51735">
    <property type="entry name" value="NAD(P)-binding Rossmann-fold domains"/>
    <property type="match status" value="1"/>
</dbReference>
<keyword evidence="5" id="KW-0560">Oxidoreductase</keyword>
<dbReference type="eggNOG" id="KOG0022">
    <property type="taxonomic scope" value="Eukaryota"/>
</dbReference>
<dbReference type="PANTHER" id="PTHR42940:SF8">
    <property type="entry name" value="VACUOLAR PROTEIN SORTING-ASSOCIATED PROTEIN 11"/>
    <property type="match status" value="1"/>
</dbReference>
<dbReference type="GO" id="GO:0004022">
    <property type="term" value="F:alcohol dehydrogenase (NAD+) activity"/>
    <property type="evidence" value="ECO:0007669"/>
    <property type="project" value="TreeGrafter"/>
</dbReference>
<keyword evidence="9" id="KW-1185">Reference proteome</keyword>
<evidence type="ECO:0000259" key="7">
    <source>
        <dbReference type="SMART" id="SM00829"/>
    </source>
</evidence>
<dbReference type="GO" id="GO:0046872">
    <property type="term" value="F:metal ion binding"/>
    <property type="evidence" value="ECO:0007669"/>
    <property type="project" value="UniProtKB-KW"/>
</dbReference>
<comment type="cofactor">
    <cofactor evidence="1">
        <name>Zn(2+)</name>
        <dbReference type="ChEBI" id="CHEBI:29105"/>
    </cofactor>
</comment>
<dbReference type="InterPro" id="IPR020843">
    <property type="entry name" value="ER"/>
</dbReference>
<dbReference type="CDD" id="cd08240">
    <property type="entry name" value="6_hydroxyhexanoate_dh_like"/>
    <property type="match status" value="1"/>
</dbReference>
<dbReference type="AlphaFoldDB" id="K3VDX7"/>
<evidence type="ECO:0000256" key="1">
    <source>
        <dbReference type="ARBA" id="ARBA00001947"/>
    </source>
</evidence>
<dbReference type="Proteomes" id="UP000007978">
    <property type="component" value="Chromosome 4"/>
</dbReference>
<protein>
    <recommendedName>
        <fullName evidence="7">Enoyl reductase (ER) domain-containing protein</fullName>
    </recommendedName>
</protein>
<feature type="domain" description="Enoyl reductase (ER)" evidence="7">
    <location>
        <begin position="281"/>
        <end position="601"/>
    </location>
</feature>
<dbReference type="HOGENOM" id="CLU_452729_0_0_1"/>
<dbReference type="Gene3D" id="3.90.180.10">
    <property type="entry name" value="Medium-chain alcohol dehydrogenases, catalytic domain"/>
    <property type="match status" value="2"/>
</dbReference>
<evidence type="ECO:0000313" key="8">
    <source>
        <dbReference type="EMBL" id="EKJ72014.1"/>
    </source>
</evidence>
<evidence type="ECO:0000256" key="6">
    <source>
        <dbReference type="SAM" id="MobiDB-lite"/>
    </source>
</evidence>